<comment type="caution">
    <text evidence="1">The sequence shown here is derived from an EMBL/GenBank/DDBJ whole genome shotgun (WGS) entry which is preliminary data.</text>
</comment>
<protein>
    <submittedName>
        <fullName evidence="1">Uncharacterized protein</fullName>
    </submittedName>
</protein>
<sequence length="38" mass="4277">MAARDSCFGRLFDMAEYDDYDRGVNTERQGAGGDKAWT</sequence>
<evidence type="ECO:0000313" key="1">
    <source>
        <dbReference type="EMBL" id="RKK13702.1"/>
    </source>
</evidence>
<dbReference type="AlphaFoldDB" id="A0A3L6NAI9"/>
<dbReference type="Proteomes" id="UP000270866">
    <property type="component" value="Chromosome 10"/>
</dbReference>
<name>A0A3L6NAI9_FUSOX</name>
<reference evidence="1" key="1">
    <citation type="journal article" date="2018" name="Sci. Rep.">
        <title>Characterisation of pathogen-specific regions and novel effector candidates in Fusarium oxysporum f. sp. cepae.</title>
        <authorList>
            <person name="Armitage A.D."/>
            <person name="Taylor A."/>
            <person name="Sobczyk M.K."/>
            <person name="Baxter L."/>
            <person name="Greenfield B.P."/>
            <person name="Bates H.J."/>
            <person name="Wilson F."/>
            <person name="Jackson A.C."/>
            <person name="Ott S."/>
            <person name="Harrison R.J."/>
            <person name="Clarkson J.P."/>
        </authorList>
    </citation>
    <scope>NUCLEOTIDE SEQUENCE [LARGE SCALE GENOMIC DNA]</scope>
    <source>
        <strain evidence="1">FoC_Fus2</strain>
    </source>
</reference>
<proteinExistence type="predicted"/>
<gene>
    <name evidence="1" type="ORF">BFJ65_g12926</name>
</gene>
<organism evidence="1">
    <name type="scientific">Fusarium oxysporum f. sp. cepae</name>
    <dbReference type="NCBI Taxonomy" id="396571"/>
    <lineage>
        <taxon>Eukaryota</taxon>
        <taxon>Fungi</taxon>
        <taxon>Dikarya</taxon>
        <taxon>Ascomycota</taxon>
        <taxon>Pezizomycotina</taxon>
        <taxon>Sordariomycetes</taxon>
        <taxon>Hypocreomycetidae</taxon>
        <taxon>Hypocreales</taxon>
        <taxon>Nectriaceae</taxon>
        <taxon>Fusarium</taxon>
        <taxon>Fusarium oxysporum species complex</taxon>
    </lineage>
</organism>
<dbReference type="EMBL" id="MRCU01000008">
    <property type="protein sequence ID" value="RKK13702.1"/>
    <property type="molecule type" value="Genomic_DNA"/>
</dbReference>
<accession>A0A3L6NAI9</accession>